<dbReference type="Gene3D" id="3.90.550.10">
    <property type="entry name" value="Spore Coat Polysaccharide Biosynthesis Protein SpsA, Chain A"/>
    <property type="match status" value="1"/>
</dbReference>
<dbReference type="InterPro" id="IPR029044">
    <property type="entry name" value="Nucleotide-diphossugar_trans"/>
</dbReference>
<evidence type="ECO:0000313" key="2">
    <source>
        <dbReference type="Proteomes" id="UP000199800"/>
    </source>
</evidence>
<dbReference type="SUPFAM" id="SSF53448">
    <property type="entry name" value="Nucleotide-diphospho-sugar transferases"/>
    <property type="match status" value="1"/>
</dbReference>
<reference evidence="1 2" key="1">
    <citation type="submission" date="2016-10" db="EMBL/GenBank/DDBJ databases">
        <authorList>
            <person name="de Groot N.N."/>
        </authorList>
    </citation>
    <scope>NUCLEOTIDE SEQUENCE [LARGE SCALE GENOMIC DNA]</scope>
    <source>
        <strain evidence="1 2">DSM 1801</strain>
    </source>
</reference>
<sequence length="339" mass="40700">MKKGICTIVSLNYFAQAISLMKNVRKYHEEAQLHVLLVDKVQNGQVADKIKEYEDVADFHYVEEIGIKDIKSMAFKYDVVELNTAVKPYFMEFLLEKFEYDNLMYIDADILLFHRLDRVYEELEQHSVILTPHLLSVEEDRDTCISKTQDFLRYGIYNLGFIAVRNNEAGREAIRWWKQKLHDKCYLSEKEFLAWDQKWMDFAPALLDDVYILRDPGHNVAFWNIQGRFISRKNEEYYVNEKFPLVFYHFSHYRLSRKDTIVDLEPKTRKMPLTEREDLKQLFEIYYQSVMENDYEFFSKISYGYGYYEDGNAISKEDRDVYKEMLERGKVEKENPFSI</sequence>
<evidence type="ECO:0008006" key="3">
    <source>
        <dbReference type="Google" id="ProtNLM"/>
    </source>
</evidence>
<dbReference type="EMBL" id="FOHN01000008">
    <property type="protein sequence ID" value="SET07977.1"/>
    <property type="molecule type" value="Genomic_DNA"/>
</dbReference>
<dbReference type="OrthoDB" id="186344at2"/>
<dbReference type="Proteomes" id="UP000199800">
    <property type="component" value="Unassembled WGS sequence"/>
</dbReference>
<protein>
    <recommendedName>
        <fullName evidence="3">Glycosyl transferase family 8</fullName>
    </recommendedName>
</protein>
<proteinExistence type="predicted"/>
<keyword evidence="2" id="KW-1185">Reference proteome</keyword>
<dbReference type="AlphaFoldDB" id="A0A1I0BNV2"/>
<name>A0A1I0BNV2_9FIRM</name>
<organism evidence="1 2">
    <name type="scientific">[Clostridium] polysaccharolyticum</name>
    <dbReference type="NCBI Taxonomy" id="29364"/>
    <lineage>
        <taxon>Bacteria</taxon>
        <taxon>Bacillati</taxon>
        <taxon>Bacillota</taxon>
        <taxon>Clostridia</taxon>
        <taxon>Lachnospirales</taxon>
        <taxon>Lachnospiraceae</taxon>
    </lineage>
</organism>
<dbReference type="STRING" id="29364.SAMN04487772_10811"/>
<accession>A0A1I0BNV2</accession>
<dbReference type="RefSeq" id="WP_092477492.1">
    <property type="nucleotide sequence ID" value="NZ_FOHN01000008.1"/>
</dbReference>
<evidence type="ECO:0000313" key="1">
    <source>
        <dbReference type="EMBL" id="SET07977.1"/>
    </source>
</evidence>
<gene>
    <name evidence="1" type="ORF">SAMN04487772_10811</name>
</gene>